<dbReference type="OrthoDB" id="636522at2759"/>
<protein>
    <submittedName>
        <fullName evidence="2">Uncharacterized protein</fullName>
    </submittedName>
</protein>
<sequence length="72" mass="8280">MGGRGGDSPYYDLLLWGCWCPCYLVSSFFGRIGRCMASFPVLQRFGLDNCRRHHHHQKHILTNLLKLVSPSE</sequence>
<organism evidence="2 3">
    <name type="scientific">Pyrus ussuriensis x Pyrus communis</name>
    <dbReference type="NCBI Taxonomy" id="2448454"/>
    <lineage>
        <taxon>Eukaryota</taxon>
        <taxon>Viridiplantae</taxon>
        <taxon>Streptophyta</taxon>
        <taxon>Embryophyta</taxon>
        <taxon>Tracheophyta</taxon>
        <taxon>Spermatophyta</taxon>
        <taxon>Magnoliopsida</taxon>
        <taxon>eudicotyledons</taxon>
        <taxon>Gunneridae</taxon>
        <taxon>Pentapetalae</taxon>
        <taxon>rosids</taxon>
        <taxon>fabids</taxon>
        <taxon>Rosales</taxon>
        <taxon>Rosaceae</taxon>
        <taxon>Amygdaloideae</taxon>
        <taxon>Maleae</taxon>
        <taxon>Pyrus</taxon>
    </lineage>
</organism>
<reference evidence="2 3" key="1">
    <citation type="submission" date="2019-09" db="EMBL/GenBank/DDBJ databases">
        <authorList>
            <person name="Ou C."/>
        </authorList>
    </citation>
    <scope>NUCLEOTIDE SEQUENCE [LARGE SCALE GENOMIC DNA]</scope>
    <source>
        <strain evidence="2">S2</strain>
        <tissue evidence="2">Leaf</tissue>
    </source>
</reference>
<accession>A0A5N5HS72</accession>
<comment type="caution">
    <text evidence="2">The sequence shown here is derived from an EMBL/GenBank/DDBJ whole genome shotgun (WGS) entry which is preliminary data.</text>
</comment>
<name>A0A5N5HS72_9ROSA</name>
<dbReference type="AlphaFoldDB" id="A0A5N5HS72"/>
<keyword evidence="1" id="KW-1133">Transmembrane helix</keyword>
<reference evidence="3" key="2">
    <citation type="submission" date="2019-10" db="EMBL/GenBank/DDBJ databases">
        <title>A de novo genome assembly of a pear dwarfing rootstock.</title>
        <authorList>
            <person name="Wang F."/>
            <person name="Wang J."/>
            <person name="Li S."/>
            <person name="Zhang Y."/>
            <person name="Fang M."/>
            <person name="Ma L."/>
            <person name="Zhao Y."/>
            <person name="Jiang S."/>
        </authorList>
    </citation>
    <scope>NUCLEOTIDE SEQUENCE [LARGE SCALE GENOMIC DNA]</scope>
</reference>
<evidence type="ECO:0000313" key="2">
    <source>
        <dbReference type="EMBL" id="KAB2630418.1"/>
    </source>
</evidence>
<gene>
    <name evidence="2" type="ORF">D8674_007937</name>
</gene>
<evidence type="ECO:0000313" key="3">
    <source>
        <dbReference type="Proteomes" id="UP000327157"/>
    </source>
</evidence>
<feature type="transmembrane region" description="Helical" evidence="1">
    <location>
        <begin position="13"/>
        <end position="30"/>
    </location>
</feature>
<evidence type="ECO:0000256" key="1">
    <source>
        <dbReference type="SAM" id="Phobius"/>
    </source>
</evidence>
<keyword evidence="3" id="KW-1185">Reference proteome</keyword>
<dbReference type="EMBL" id="SMOL01000143">
    <property type="protein sequence ID" value="KAB2630418.1"/>
    <property type="molecule type" value="Genomic_DNA"/>
</dbReference>
<keyword evidence="1" id="KW-0812">Transmembrane</keyword>
<proteinExistence type="predicted"/>
<dbReference type="Proteomes" id="UP000327157">
    <property type="component" value="Chromosome 12"/>
</dbReference>
<reference evidence="2 3" key="3">
    <citation type="submission" date="2019-11" db="EMBL/GenBank/DDBJ databases">
        <title>A de novo genome assembly of a pear dwarfing rootstock.</title>
        <authorList>
            <person name="Wang F."/>
            <person name="Wang J."/>
            <person name="Li S."/>
            <person name="Zhang Y."/>
            <person name="Fang M."/>
            <person name="Ma L."/>
            <person name="Zhao Y."/>
            <person name="Jiang S."/>
        </authorList>
    </citation>
    <scope>NUCLEOTIDE SEQUENCE [LARGE SCALE GENOMIC DNA]</scope>
    <source>
        <strain evidence="2">S2</strain>
        <tissue evidence="2">Leaf</tissue>
    </source>
</reference>
<keyword evidence="1" id="KW-0472">Membrane</keyword>